<keyword evidence="2" id="KW-1185">Reference proteome</keyword>
<dbReference type="EMBL" id="JACAZI010000003">
    <property type="protein sequence ID" value="KAF7366047.1"/>
    <property type="molecule type" value="Genomic_DNA"/>
</dbReference>
<comment type="caution">
    <text evidence="1">The sequence shown here is derived from an EMBL/GenBank/DDBJ whole genome shotgun (WGS) entry which is preliminary data.</text>
</comment>
<name>A0A8H6YVM0_9AGAR</name>
<evidence type="ECO:0000313" key="1">
    <source>
        <dbReference type="EMBL" id="KAF7366047.1"/>
    </source>
</evidence>
<gene>
    <name evidence="1" type="ORF">MVEN_00480900</name>
</gene>
<organism evidence="1 2">
    <name type="scientific">Mycena venus</name>
    <dbReference type="NCBI Taxonomy" id="2733690"/>
    <lineage>
        <taxon>Eukaryota</taxon>
        <taxon>Fungi</taxon>
        <taxon>Dikarya</taxon>
        <taxon>Basidiomycota</taxon>
        <taxon>Agaricomycotina</taxon>
        <taxon>Agaricomycetes</taxon>
        <taxon>Agaricomycetidae</taxon>
        <taxon>Agaricales</taxon>
        <taxon>Marasmiineae</taxon>
        <taxon>Mycenaceae</taxon>
        <taxon>Mycena</taxon>
    </lineage>
</organism>
<accession>A0A8H6YVM0</accession>
<reference evidence="1" key="1">
    <citation type="submission" date="2020-05" db="EMBL/GenBank/DDBJ databases">
        <title>Mycena genomes resolve the evolution of fungal bioluminescence.</title>
        <authorList>
            <person name="Tsai I.J."/>
        </authorList>
    </citation>
    <scope>NUCLEOTIDE SEQUENCE</scope>
    <source>
        <strain evidence="1">CCC161011</strain>
    </source>
</reference>
<dbReference type="AlphaFoldDB" id="A0A8H6YVM0"/>
<evidence type="ECO:0000313" key="2">
    <source>
        <dbReference type="Proteomes" id="UP000620124"/>
    </source>
</evidence>
<sequence>MCVLAFSLRRRSTTATFPHTRSTCLACPHPSTCYWSFPDTYRPAALDIVKFLSTQFSRGLVEGNCGHGALTRELNAACMSPPITTMFLPPYIRVLAASLYLTRSFYSLYPSPSPSPALLFWRESPVRRVSHPFPFRSFPFNFVPSLSSSTYYIHPITPSFGFSPLIPTNISPLLYQCSSNASRRQARRCVGLASGYTGS</sequence>
<proteinExistence type="predicted"/>
<dbReference type="Proteomes" id="UP000620124">
    <property type="component" value="Unassembled WGS sequence"/>
</dbReference>
<protein>
    <submittedName>
        <fullName evidence="1">Uncharacterized protein</fullName>
    </submittedName>
</protein>